<gene>
    <name evidence="2" type="ORF">GCM10007888_45710</name>
    <name evidence="1" type="ORF">MOX02_56420</name>
</gene>
<dbReference type="EMBL" id="BJZU01000166">
    <property type="protein sequence ID" value="GEP07604.1"/>
    <property type="molecule type" value="Genomic_DNA"/>
</dbReference>
<comment type="caution">
    <text evidence="1">The sequence shown here is derived from an EMBL/GenBank/DDBJ whole genome shotgun (WGS) entry which is preliminary data.</text>
</comment>
<name>A0A512JCA3_9HYPH</name>
<dbReference type="Proteomes" id="UP000321960">
    <property type="component" value="Unassembled WGS sequence"/>
</dbReference>
<evidence type="ECO:0000313" key="1">
    <source>
        <dbReference type="EMBL" id="GEP07604.1"/>
    </source>
</evidence>
<reference evidence="2" key="4">
    <citation type="submission" date="2023-01" db="EMBL/GenBank/DDBJ databases">
        <title>Draft genome sequence of Methylobacterium oxalidis strain NBRC 107715.</title>
        <authorList>
            <person name="Sun Q."/>
            <person name="Mori K."/>
        </authorList>
    </citation>
    <scope>NUCLEOTIDE SEQUENCE</scope>
    <source>
        <strain evidence="2">NBRC 107715</strain>
    </source>
</reference>
<evidence type="ECO:0000313" key="4">
    <source>
        <dbReference type="Proteomes" id="UP001156856"/>
    </source>
</evidence>
<reference evidence="1 3" key="3">
    <citation type="submission" date="2019-07" db="EMBL/GenBank/DDBJ databases">
        <title>Whole genome shotgun sequence of Methylobacterium oxalidis NBRC 107715.</title>
        <authorList>
            <person name="Hosoyama A."/>
            <person name="Uohara A."/>
            <person name="Ohji S."/>
            <person name="Ichikawa N."/>
        </authorList>
    </citation>
    <scope>NUCLEOTIDE SEQUENCE [LARGE SCALE GENOMIC DNA]</scope>
    <source>
        <strain evidence="1 3">NBRC 107715</strain>
    </source>
</reference>
<dbReference type="RefSeq" id="WP_147029036.1">
    <property type="nucleotide sequence ID" value="NZ_BJZU01000166.1"/>
</dbReference>
<keyword evidence="4" id="KW-1185">Reference proteome</keyword>
<dbReference type="AlphaFoldDB" id="A0A512JCA3"/>
<dbReference type="EMBL" id="BSPK01000098">
    <property type="protein sequence ID" value="GLS66189.1"/>
    <property type="molecule type" value="Genomic_DNA"/>
</dbReference>
<reference evidence="2" key="1">
    <citation type="journal article" date="2014" name="Int. J. Syst. Evol. Microbiol.">
        <title>Complete genome of a new Firmicutes species belonging to the dominant human colonic microbiota ('Ruminococcus bicirculans') reveals two chromosomes and a selective capacity to utilize plant glucans.</title>
        <authorList>
            <consortium name="NISC Comparative Sequencing Program"/>
            <person name="Wegmann U."/>
            <person name="Louis P."/>
            <person name="Goesmann A."/>
            <person name="Henrissat B."/>
            <person name="Duncan S.H."/>
            <person name="Flint H.J."/>
        </authorList>
    </citation>
    <scope>NUCLEOTIDE SEQUENCE</scope>
    <source>
        <strain evidence="2">NBRC 107715</strain>
    </source>
</reference>
<dbReference type="Proteomes" id="UP001156856">
    <property type="component" value="Unassembled WGS sequence"/>
</dbReference>
<accession>A0A512JCA3</accession>
<organism evidence="1 3">
    <name type="scientific">Methylobacterium oxalidis</name>
    <dbReference type="NCBI Taxonomy" id="944322"/>
    <lineage>
        <taxon>Bacteria</taxon>
        <taxon>Pseudomonadati</taxon>
        <taxon>Pseudomonadota</taxon>
        <taxon>Alphaproteobacteria</taxon>
        <taxon>Hyphomicrobiales</taxon>
        <taxon>Methylobacteriaceae</taxon>
        <taxon>Methylobacterium</taxon>
    </lineage>
</organism>
<reference evidence="4" key="2">
    <citation type="journal article" date="2019" name="Int. J. Syst. Evol. Microbiol.">
        <title>The Global Catalogue of Microorganisms (GCM) 10K type strain sequencing project: providing services to taxonomists for standard genome sequencing and annotation.</title>
        <authorList>
            <consortium name="The Broad Institute Genomics Platform"/>
            <consortium name="The Broad Institute Genome Sequencing Center for Infectious Disease"/>
            <person name="Wu L."/>
            <person name="Ma J."/>
        </authorList>
    </citation>
    <scope>NUCLEOTIDE SEQUENCE [LARGE SCALE GENOMIC DNA]</scope>
    <source>
        <strain evidence="4">NBRC 107715</strain>
    </source>
</reference>
<protein>
    <recommendedName>
        <fullName evidence="5">DUF4062 domain-containing protein</fullName>
    </recommendedName>
</protein>
<evidence type="ECO:0000313" key="2">
    <source>
        <dbReference type="EMBL" id="GLS66189.1"/>
    </source>
</evidence>
<proteinExistence type="predicted"/>
<dbReference type="OrthoDB" id="9784936at2"/>
<evidence type="ECO:0000313" key="3">
    <source>
        <dbReference type="Proteomes" id="UP000321960"/>
    </source>
</evidence>
<evidence type="ECO:0008006" key="5">
    <source>
        <dbReference type="Google" id="ProtNLM"/>
    </source>
</evidence>
<sequence length="296" mass="31852">MAYDAKVLEVMIASPGDVDAERQIVREVIADWNALYSRTQNVVMMPIGWETHSSPDLSGRPQQLINDRILSHTDLLIGIFWTKIGTPTGTAASGTVEEIEGHLAAGKPVMLYFSNAPVRPDSVQPEQYEKLKKFKNWAYPKGLVQTYGDKDEFRELLRRQLPLTLRDNAYTKSILPQGATEALSVAVETPGSSSTGAELSAEAKALLAAAAASDGMILRRRPLSGVKITAGGRQMNDANHRSGAIWAEAVDELVAAGLVRDVNGFSEIFEITALGYKVAGPSVETDAVQVAAGTAT</sequence>